<dbReference type="OrthoDB" id="9132708at2"/>
<dbReference type="AlphaFoldDB" id="A0A157Z847"/>
<sequence>MKLFNRLAHREYRVLVAIAASALTMQLRQHVVDAGAQPDQGARAADYGRICEPSVSDAAKPRALPADCGIRTDMKPNRPHAPWV</sequence>
<gene>
    <name evidence="1" type="ORF">AWB76_00292</name>
</gene>
<evidence type="ECO:0000313" key="1">
    <source>
        <dbReference type="EMBL" id="SAK41593.1"/>
    </source>
</evidence>
<proteinExistence type="predicted"/>
<evidence type="ECO:0000313" key="2">
    <source>
        <dbReference type="Proteomes" id="UP000054624"/>
    </source>
</evidence>
<reference evidence="2" key="1">
    <citation type="submission" date="2016-01" db="EMBL/GenBank/DDBJ databases">
        <authorList>
            <person name="Peeters Charlotte."/>
        </authorList>
    </citation>
    <scope>NUCLEOTIDE SEQUENCE [LARGE SCALE GENOMIC DNA]</scope>
</reference>
<dbReference type="EMBL" id="FCOI02000001">
    <property type="protein sequence ID" value="SAK41593.1"/>
    <property type="molecule type" value="Genomic_DNA"/>
</dbReference>
<protein>
    <submittedName>
        <fullName evidence="1">Uncharacterized protein</fullName>
    </submittedName>
</protein>
<name>A0A157Z847_9BURK</name>
<dbReference type="Proteomes" id="UP000054624">
    <property type="component" value="Unassembled WGS sequence"/>
</dbReference>
<keyword evidence="2" id="KW-1185">Reference proteome</keyword>
<dbReference type="RefSeq" id="WP_061158330.1">
    <property type="nucleotide sequence ID" value="NZ_FCOI02000001.1"/>
</dbReference>
<accession>A0A157Z847</accession>
<organism evidence="1 2">
    <name type="scientific">Caballeronia temeraria</name>
    <dbReference type="NCBI Taxonomy" id="1777137"/>
    <lineage>
        <taxon>Bacteria</taxon>
        <taxon>Pseudomonadati</taxon>
        <taxon>Pseudomonadota</taxon>
        <taxon>Betaproteobacteria</taxon>
        <taxon>Burkholderiales</taxon>
        <taxon>Burkholderiaceae</taxon>
        <taxon>Caballeronia</taxon>
    </lineage>
</organism>